<dbReference type="Proteomes" id="UP000245624">
    <property type="component" value="Unassembled WGS sequence"/>
</dbReference>
<dbReference type="RefSeq" id="WP_109984345.1">
    <property type="nucleotide sequence ID" value="NZ_QGTD01000008.1"/>
</dbReference>
<dbReference type="Gene3D" id="1.20.120.450">
    <property type="entry name" value="dinb family like domain"/>
    <property type="match status" value="1"/>
</dbReference>
<protein>
    <recommendedName>
        <fullName evidence="1">DinB-like domain-containing protein</fullName>
    </recommendedName>
</protein>
<organism evidence="2 3">
    <name type="scientific">Gracilibacillus dipsosauri</name>
    <dbReference type="NCBI Taxonomy" id="178340"/>
    <lineage>
        <taxon>Bacteria</taxon>
        <taxon>Bacillati</taxon>
        <taxon>Bacillota</taxon>
        <taxon>Bacilli</taxon>
        <taxon>Bacillales</taxon>
        <taxon>Bacillaceae</taxon>
        <taxon>Gracilibacillus</taxon>
    </lineage>
</organism>
<reference evidence="2 3" key="1">
    <citation type="submission" date="2018-05" db="EMBL/GenBank/DDBJ databases">
        <title>Genomic analysis of Gracilibacillus dipsosauri DD1 reveals novel features of a salt-tolerant amylase.</title>
        <authorList>
            <person name="Deutch C.E."/>
            <person name="Yang S."/>
        </authorList>
    </citation>
    <scope>NUCLEOTIDE SEQUENCE [LARGE SCALE GENOMIC DNA]</scope>
    <source>
        <strain evidence="2 3">DD1</strain>
    </source>
</reference>
<name>A0A317KZ96_9BACI</name>
<dbReference type="OrthoDB" id="2389280at2"/>
<dbReference type="InterPro" id="IPR034660">
    <property type="entry name" value="DinB/YfiT-like"/>
</dbReference>
<dbReference type="AlphaFoldDB" id="A0A317KZ96"/>
<evidence type="ECO:0000259" key="1">
    <source>
        <dbReference type="Pfam" id="PF12867"/>
    </source>
</evidence>
<dbReference type="Pfam" id="PF12867">
    <property type="entry name" value="DinB_2"/>
    <property type="match status" value="1"/>
</dbReference>
<feature type="domain" description="DinB-like" evidence="1">
    <location>
        <begin position="31"/>
        <end position="168"/>
    </location>
</feature>
<accession>A0A317KZ96</accession>
<evidence type="ECO:0000313" key="2">
    <source>
        <dbReference type="EMBL" id="PWU68745.1"/>
    </source>
</evidence>
<comment type="caution">
    <text evidence="2">The sequence shown here is derived from an EMBL/GenBank/DDBJ whole genome shotgun (WGS) entry which is preliminary data.</text>
</comment>
<evidence type="ECO:0000313" key="3">
    <source>
        <dbReference type="Proteomes" id="UP000245624"/>
    </source>
</evidence>
<proteinExistence type="predicted"/>
<sequence length="186" mass="22601">MKNIYLVEHFQRIYKQRKEIKIELWKGKEWQRPSDDKWSWGETYYHLYLMMRWFRRLSKIYIPLAIPFATLRKNKPYPVHSTNIYKQYQLEKKKPMKAPFILVPPKDQVDFGWLVNELDKETKQIEKIVLKLSDDVAGHIRYIDPLASNPNLIESIHLLGIHEKHHFSLCEKYYNVIDSNKNKYNH</sequence>
<gene>
    <name evidence="2" type="ORF">DLJ74_09990</name>
</gene>
<dbReference type="EMBL" id="QGTD01000008">
    <property type="protein sequence ID" value="PWU68745.1"/>
    <property type="molecule type" value="Genomic_DNA"/>
</dbReference>
<keyword evidence="3" id="KW-1185">Reference proteome</keyword>
<dbReference type="InterPro" id="IPR024775">
    <property type="entry name" value="DinB-like"/>
</dbReference>